<dbReference type="SUPFAM" id="SSF53383">
    <property type="entry name" value="PLP-dependent transferases"/>
    <property type="match status" value="1"/>
</dbReference>
<sequence length="484" mass="54506">MNDDIDPDCLITAAETCERDALEAFFAPARAAGLLPPPICDEVLDTVAPLLELIANSRLRGEGFWAAFQAEFGFAHATPRITPMNAANLCPEPTRLLRAANLLRLAYNQNVAQQTRTADGIRIQQIDAARRAIARGIGAEPENVALVRNGSEANNVIAGGFRDWVQREGGGPRDNVVIWTENHPTNNESWRLRANWTRSPADVLPERFEIREVRFERGASDAVIAKAFTEQIDANTRFVSYTETSNTDGFRIPEAVTQTIWDHVQRNASDAHVHVDATMSWGARALTVGRPRCHSFTSSAHKWFLGPKETAMFYMAPERARALAPSVFAYDYKIRIGTWQEMPNSVHRFELIGQRDDVNLITLALTQMMWLALRKHREPFVRVVELAQHLKKRLVEHPDRWRLITPFEPDRSCGVVRVAMPPERSGTALYQWLYDHPDYRIGGSATDDTFRLCPHIYNTMADVDQAVEGMNAWYEGATTTATAR</sequence>
<dbReference type="Gene3D" id="3.40.640.10">
    <property type="entry name" value="Type I PLP-dependent aspartate aminotransferase-like (Major domain)"/>
    <property type="match status" value="1"/>
</dbReference>
<keyword evidence="1" id="KW-0663">Pyridoxal phosphate</keyword>
<dbReference type="PANTHER" id="PTHR43092:SF6">
    <property type="entry name" value="BLR1280 PROTEIN"/>
    <property type="match status" value="1"/>
</dbReference>
<reference evidence="3 4" key="1">
    <citation type="submission" date="2018-03" db="EMBL/GenBank/DDBJ databases">
        <title>Draft Genome Sequences of the Obligatory Marine Myxobacteria Enhygromyxa salina SWB005.</title>
        <authorList>
            <person name="Poehlein A."/>
            <person name="Moghaddam J.A."/>
            <person name="Harms H."/>
            <person name="Alanjari M."/>
            <person name="Koenig G.M."/>
            <person name="Daniel R."/>
            <person name="Schaeberle T.F."/>
        </authorList>
    </citation>
    <scope>NUCLEOTIDE SEQUENCE [LARGE SCALE GENOMIC DNA]</scope>
    <source>
        <strain evidence="3 4">SWB005</strain>
    </source>
</reference>
<dbReference type="PANTHER" id="PTHR43092">
    <property type="entry name" value="L-CYSTEINE DESULFHYDRASE"/>
    <property type="match status" value="1"/>
</dbReference>
<name>A0A2S9XR58_9BACT</name>
<dbReference type="InterPro" id="IPR015422">
    <property type="entry name" value="PyrdxlP-dep_Trfase_small"/>
</dbReference>
<protein>
    <submittedName>
        <fullName evidence="3">Isopenicillin N epimerase</fullName>
        <ecNumber evidence="3">5.1.1.17</ecNumber>
    </submittedName>
</protein>
<comment type="caution">
    <text evidence="3">The sequence shown here is derived from an EMBL/GenBank/DDBJ whole genome shotgun (WGS) entry which is preliminary data.</text>
</comment>
<dbReference type="GO" id="GO:0045439">
    <property type="term" value="F:isopenicillin-N epimerase activity"/>
    <property type="evidence" value="ECO:0007669"/>
    <property type="project" value="UniProtKB-EC"/>
</dbReference>
<proteinExistence type="predicted"/>
<evidence type="ECO:0000313" key="4">
    <source>
        <dbReference type="Proteomes" id="UP000237968"/>
    </source>
</evidence>
<dbReference type="AlphaFoldDB" id="A0A2S9XR58"/>
<dbReference type="RefSeq" id="WP_106393307.1">
    <property type="nucleotide sequence ID" value="NZ_PVNK01000173.1"/>
</dbReference>
<keyword evidence="3" id="KW-0413">Isomerase</keyword>
<dbReference type="OrthoDB" id="9804366at2"/>
<accession>A0A2S9XR58</accession>
<dbReference type="InterPro" id="IPR015421">
    <property type="entry name" value="PyrdxlP-dep_Trfase_major"/>
</dbReference>
<dbReference type="EC" id="5.1.1.17" evidence="3"/>
<organism evidence="3 4">
    <name type="scientific">Enhygromyxa salina</name>
    <dbReference type="NCBI Taxonomy" id="215803"/>
    <lineage>
        <taxon>Bacteria</taxon>
        <taxon>Pseudomonadati</taxon>
        <taxon>Myxococcota</taxon>
        <taxon>Polyangia</taxon>
        <taxon>Nannocystales</taxon>
        <taxon>Nannocystaceae</taxon>
        <taxon>Enhygromyxa</taxon>
    </lineage>
</organism>
<dbReference type="Pfam" id="PF00266">
    <property type="entry name" value="Aminotran_5"/>
    <property type="match status" value="1"/>
</dbReference>
<dbReference type="InterPro" id="IPR000192">
    <property type="entry name" value="Aminotrans_V_dom"/>
</dbReference>
<dbReference type="InterPro" id="IPR015424">
    <property type="entry name" value="PyrdxlP-dep_Trfase"/>
</dbReference>
<keyword evidence="4" id="KW-1185">Reference proteome</keyword>
<evidence type="ECO:0000256" key="1">
    <source>
        <dbReference type="ARBA" id="ARBA00022898"/>
    </source>
</evidence>
<evidence type="ECO:0000313" key="3">
    <source>
        <dbReference type="EMBL" id="PRP95354.1"/>
    </source>
</evidence>
<gene>
    <name evidence="3" type="primary">cefD</name>
    <name evidence="3" type="ORF">ENSA5_40100</name>
</gene>
<feature type="domain" description="Aminotransferase class V" evidence="2">
    <location>
        <begin position="92"/>
        <end position="327"/>
    </location>
</feature>
<evidence type="ECO:0000259" key="2">
    <source>
        <dbReference type="Pfam" id="PF00266"/>
    </source>
</evidence>
<dbReference type="Proteomes" id="UP000237968">
    <property type="component" value="Unassembled WGS sequence"/>
</dbReference>
<dbReference type="Gene3D" id="3.90.1150.10">
    <property type="entry name" value="Aspartate Aminotransferase, domain 1"/>
    <property type="match status" value="1"/>
</dbReference>
<dbReference type="EMBL" id="PVNK01000173">
    <property type="protein sequence ID" value="PRP95354.1"/>
    <property type="molecule type" value="Genomic_DNA"/>
</dbReference>